<organism evidence="1">
    <name type="scientific">marine sediment metagenome</name>
    <dbReference type="NCBI Taxonomy" id="412755"/>
    <lineage>
        <taxon>unclassified sequences</taxon>
        <taxon>metagenomes</taxon>
        <taxon>ecological metagenomes</taxon>
    </lineage>
</organism>
<evidence type="ECO:0000313" key="1">
    <source>
        <dbReference type="EMBL" id="GAH52700.1"/>
    </source>
</evidence>
<gene>
    <name evidence="1" type="ORF">S03H2_36028</name>
</gene>
<sequence length="39" mass="4335">FRFLSDQKLEVASKTKGFPATLEEAGEVITQFGMCARNN</sequence>
<dbReference type="EMBL" id="BARU01022083">
    <property type="protein sequence ID" value="GAH52700.1"/>
    <property type="molecule type" value="Genomic_DNA"/>
</dbReference>
<name>X1H6J0_9ZZZZ</name>
<feature type="non-terminal residue" evidence="1">
    <location>
        <position position="1"/>
    </location>
</feature>
<comment type="caution">
    <text evidence="1">The sequence shown here is derived from an EMBL/GenBank/DDBJ whole genome shotgun (WGS) entry which is preliminary data.</text>
</comment>
<reference evidence="1" key="1">
    <citation type="journal article" date="2014" name="Front. Microbiol.">
        <title>High frequency of phylogenetically diverse reductive dehalogenase-homologous genes in deep subseafloor sedimentary metagenomes.</title>
        <authorList>
            <person name="Kawai M."/>
            <person name="Futagami T."/>
            <person name="Toyoda A."/>
            <person name="Takaki Y."/>
            <person name="Nishi S."/>
            <person name="Hori S."/>
            <person name="Arai W."/>
            <person name="Tsubouchi T."/>
            <person name="Morono Y."/>
            <person name="Uchiyama I."/>
            <person name="Ito T."/>
            <person name="Fujiyama A."/>
            <person name="Inagaki F."/>
            <person name="Takami H."/>
        </authorList>
    </citation>
    <scope>NUCLEOTIDE SEQUENCE</scope>
    <source>
        <strain evidence="1">Expedition CK06-06</strain>
    </source>
</reference>
<proteinExistence type="predicted"/>
<accession>X1H6J0</accession>
<protein>
    <submittedName>
        <fullName evidence="1">Uncharacterized protein</fullName>
    </submittedName>
</protein>
<dbReference type="AlphaFoldDB" id="X1H6J0"/>